<comment type="caution">
    <text evidence="8">The sequence shown here is derived from an EMBL/GenBank/DDBJ whole genome shotgun (WGS) entry which is preliminary data.</text>
</comment>
<evidence type="ECO:0000256" key="4">
    <source>
        <dbReference type="ARBA" id="ARBA00022824"/>
    </source>
</evidence>
<dbReference type="InterPro" id="IPR009914">
    <property type="entry name" value="DPM2"/>
</dbReference>
<dbReference type="Proteomes" id="UP000187283">
    <property type="component" value="Unassembled WGS sequence"/>
</dbReference>
<keyword evidence="6 7" id="KW-0472">Membrane</keyword>
<dbReference type="EMBL" id="LSSN01006039">
    <property type="protein sequence ID" value="OMJ07489.1"/>
    <property type="molecule type" value="Genomic_DNA"/>
</dbReference>
<feature type="transmembrane region" description="Helical" evidence="7">
    <location>
        <begin position="46"/>
        <end position="74"/>
    </location>
</feature>
<gene>
    <name evidence="8" type="ORF">AYI70_g12151</name>
</gene>
<protein>
    <recommendedName>
        <fullName evidence="7">Dolichol phosphate-mannose biosynthesis regulatory protein</fullName>
    </recommendedName>
</protein>
<evidence type="ECO:0000256" key="2">
    <source>
        <dbReference type="ARBA" id="ARBA00005478"/>
    </source>
</evidence>
<dbReference type="GO" id="GO:0033185">
    <property type="term" value="C:dolichol-phosphate-mannose synthase complex"/>
    <property type="evidence" value="ECO:0007669"/>
    <property type="project" value="TreeGrafter"/>
</dbReference>
<keyword evidence="3 7" id="KW-0812">Transmembrane</keyword>
<dbReference type="OrthoDB" id="311279at2759"/>
<keyword evidence="5 7" id="KW-1133">Transmembrane helix</keyword>
<evidence type="ECO:0000256" key="1">
    <source>
        <dbReference type="ARBA" id="ARBA00004477"/>
    </source>
</evidence>
<keyword evidence="4 7" id="KW-0256">Endoplasmic reticulum</keyword>
<comment type="pathway">
    <text evidence="7">Protein modification; protein glycosylation.</text>
</comment>
<evidence type="ECO:0000256" key="6">
    <source>
        <dbReference type="ARBA" id="ARBA00023136"/>
    </source>
</evidence>
<accession>A0A1R1WYN0</accession>
<dbReference type="GO" id="GO:0180047">
    <property type="term" value="P:dolichol phosphate mannose biosynthetic process"/>
    <property type="evidence" value="ECO:0007669"/>
    <property type="project" value="InterPro"/>
</dbReference>
<reference evidence="8 9" key="1">
    <citation type="submission" date="2017-01" db="EMBL/GenBank/DDBJ databases">
        <authorList>
            <person name="Mah S.A."/>
            <person name="Swanson W.J."/>
            <person name="Moy G.W."/>
            <person name="Vacquier V.D."/>
        </authorList>
    </citation>
    <scope>NUCLEOTIDE SEQUENCE [LARGE SCALE GENOMIC DNA]</scope>
    <source>
        <strain evidence="8 9">GSMNP</strain>
    </source>
</reference>
<dbReference type="STRING" id="133412.A0A1R1WYN0"/>
<evidence type="ECO:0000256" key="5">
    <source>
        <dbReference type="ARBA" id="ARBA00022989"/>
    </source>
</evidence>
<dbReference type="GO" id="GO:0006506">
    <property type="term" value="P:GPI anchor biosynthetic process"/>
    <property type="evidence" value="ECO:0007669"/>
    <property type="project" value="TreeGrafter"/>
</dbReference>
<name>A0A1R1WYN0_9FUNG</name>
<comment type="subunit">
    <text evidence="7">Component of the dolichol-phosphate mannose (DPM) synthase complex.</text>
</comment>
<feature type="transmembrane region" description="Helical" evidence="7">
    <location>
        <begin position="12"/>
        <end position="34"/>
    </location>
</feature>
<evidence type="ECO:0000256" key="3">
    <source>
        <dbReference type="ARBA" id="ARBA00022692"/>
    </source>
</evidence>
<organism evidence="8 9">
    <name type="scientific">Smittium culicis</name>
    <dbReference type="NCBI Taxonomy" id="133412"/>
    <lineage>
        <taxon>Eukaryota</taxon>
        <taxon>Fungi</taxon>
        <taxon>Fungi incertae sedis</taxon>
        <taxon>Zoopagomycota</taxon>
        <taxon>Kickxellomycotina</taxon>
        <taxon>Harpellomycetes</taxon>
        <taxon>Harpellales</taxon>
        <taxon>Legeriomycetaceae</taxon>
        <taxon>Smittium</taxon>
    </lineage>
</organism>
<keyword evidence="9" id="KW-1185">Reference proteome</keyword>
<comment type="similarity">
    <text evidence="2 7">Belongs to the DPM2 family.</text>
</comment>
<dbReference type="PANTHER" id="PTHR15039">
    <property type="entry name" value="DOLICHOL PHOSPHATE-MANNOSE BIOSYNTHESIS REGULATORY PROTEIN"/>
    <property type="match status" value="1"/>
</dbReference>
<sequence>MSQVQEKAVGGALFGIGFFVFTYYSIWTLLVPFIDKDHFLRSLFPSQWYAIAIPVFLLVVGCAGIFGFISMVMIKSNKKDTSKKSS</sequence>
<comment type="function">
    <text evidence="7">Regulatory subunit of the dolichol-phosphate mannose (DPM) synthase complex; essential for the ER localization.</text>
</comment>
<comment type="subcellular location">
    <subcellularLocation>
        <location evidence="1 7">Endoplasmic reticulum membrane</location>
        <topology evidence="1 7">Multi-pass membrane protein</topology>
    </subcellularLocation>
</comment>
<dbReference type="GO" id="GO:0005789">
    <property type="term" value="C:endoplasmic reticulum membrane"/>
    <property type="evidence" value="ECO:0007669"/>
    <property type="project" value="UniProtKB-SubCell"/>
</dbReference>
<evidence type="ECO:0000313" key="9">
    <source>
        <dbReference type="Proteomes" id="UP000187283"/>
    </source>
</evidence>
<dbReference type="PANTHER" id="PTHR15039:SF11">
    <property type="entry name" value="DOLICHOL PHOSPHATE-MANNOSE BIOSYNTHESIS REGULATORY PROTEIN"/>
    <property type="match status" value="1"/>
</dbReference>
<dbReference type="GO" id="GO:0030234">
    <property type="term" value="F:enzyme regulator activity"/>
    <property type="evidence" value="ECO:0007669"/>
    <property type="project" value="UniProtKB-UniRule"/>
</dbReference>
<evidence type="ECO:0000313" key="8">
    <source>
        <dbReference type="EMBL" id="OMJ07489.1"/>
    </source>
</evidence>
<dbReference type="Pfam" id="PF07297">
    <property type="entry name" value="DPM2"/>
    <property type="match status" value="1"/>
</dbReference>
<dbReference type="AlphaFoldDB" id="A0A1R1WYN0"/>
<proteinExistence type="inferred from homology"/>
<dbReference type="UniPathway" id="UPA00378"/>
<evidence type="ECO:0000256" key="7">
    <source>
        <dbReference type="RuleBase" id="RU365084"/>
    </source>
</evidence>